<evidence type="ECO:0000256" key="2">
    <source>
        <dbReference type="ARBA" id="ARBA00009784"/>
    </source>
</evidence>
<reference evidence="8 9" key="1">
    <citation type="submission" date="2018-12" db="EMBL/GenBank/DDBJ databases">
        <authorList>
            <person name="Chong R.A."/>
        </authorList>
    </citation>
    <scope>NUCLEOTIDE SEQUENCE [LARGE SCALE GENOMIC DNA]</scope>
    <source>
        <strain evidence="8 9">Tca</strain>
    </source>
</reference>
<reference evidence="8 9" key="2">
    <citation type="submission" date="2019-05" db="EMBL/GenBank/DDBJ databases">
        <title>Genome evolution of the obligate endosymbiont Buchnera aphidicola.</title>
        <authorList>
            <person name="Moran N.A."/>
        </authorList>
    </citation>
    <scope>NUCLEOTIDE SEQUENCE [LARGE SCALE GENOMIC DNA]</scope>
    <source>
        <strain evidence="8 9">Tca</strain>
    </source>
</reference>
<evidence type="ECO:0000256" key="7">
    <source>
        <dbReference type="RuleBase" id="RU362048"/>
    </source>
</evidence>
<keyword evidence="3" id="KW-1003">Cell membrane</keyword>
<evidence type="ECO:0000256" key="1">
    <source>
        <dbReference type="ARBA" id="ARBA00004651"/>
    </source>
</evidence>
<dbReference type="PANTHER" id="PTHR33508:SF1">
    <property type="entry name" value="UPF0056 MEMBRANE PROTEIN YHCE"/>
    <property type="match status" value="1"/>
</dbReference>
<accession>A0A4D6YJN8</accession>
<gene>
    <name evidence="8" type="ORF">D9V80_01025</name>
</gene>
<organism evidence="8 9">
    <name type="scientific">Buchnera aphidicola</name>
    <name type="common">Thelaxes californica</name>
    <dbReference type="NCBI Taxonomy" id="1315998"/>
    <lineage>
        <taxon>Bacteria</taxon>
        <taxon>Pseudomonadati</taxon>
        <taxon>Pseudomonadota</taxon>
        <taxon>Gammaproteobacteria</taxon>
        <taxon>Enterobacterales</taxon>
        <taxon>Erwiniaceae</taxon>
        <taxon>Buchnera</taxon>
    </lineage>
</organism>
<evidence type="ECO:0000256" key="4">
    <source>
        <dbReference type="ARBA" id="ARBA00022692"/>
    </source>
</evidence>
<evidence type="ECO:0000256" key="5">
    <source>
        <dbReference type="ARBA" id="ARBA00022989"/>
    </source>
</evidence>
<sequence>MHFIFSNFFLYINLFFSLFALINPIGMVPIFTAMTYSQSKLERKKINYIANISVFFILSMSLFLGDIVLNFFGISMSAFQISGGILVASIAFSMINGTLTKKNNLKKQKIITENIGVVPLAMPLIAGPGSISATIMWGSQHSGIIHTFLGIMIIGVFTFFCWILFQTADTVLNVLGTSGINIITRIMGLLLMALGIELILQGIISFLSIFI</sequence>
<evidence type="ECO:0000313" key="8">
    <source>
        <dbReference type="EMBL" id="QCI26741.1"/>
    </source>
</evidence>
<evidence type="ECO:0000313" key="9">
    <source>
        <dbReference type="Proteomes" id="UP000298782"/>
    </source>
</evidence>
<keyword evidence="5 7" id="KW-1133">Transmembrane helix</keyword>
<dbReference type="AlphaFoldDB" id="A0A4D6YJN8"/>
<dbReference type="Proteomes" id="UP000298782">
    <property type="component" value="Chromosome"/>
</dbReference>
<keyword evidence="4 7" id="KW-0812">Transmembrane</keyword>
<dbReference type="InterPro" id="IPR002771">
    <property type="entry name" value="Multi_antbiot-R_MarC"/>
</dbReference>
<dbReference type="PANTHER" id="PTHR33508">
    <property type="entry name" value="UPF0056 MEMBRANE PROTEIN YHCE"/>
    <property type="match status" value="1"/>
</dbReference>
<dbReference type="OrthoDB" id="21094at2"/>
<feature type="transmembrane region" description="Helical" evidence="7">
    <location>
        <begin position="12"/>
        <end position="34"/>
    </location>
</feature>
<feature type="transmembrane region" description="Helical" evidence="7">
    <location>
        <begin position="186"/>
        <end position="210"/>
    </location>
</feature>
<keyword evidence="6 7" id="KW-0472">Membrane</keyword>
<evidence type="ECO:0000256" key="6">
    <source>
        <dbReference type="ARBA" id="ARBA00023136"/>
    </source>
</evidence>
<feature type="transmembrane region" description="Helical" evidence="7">
    <location>
        <begin position="71"/>
        <end position="95"/>
    </location>
</feature>
<feature type="transmembrane region" description="Helical" evidence="7">
    <location>
        <begin position="143"/>
        <end position="165"/>
    </location>
</feature>
<comment type="similarity">
    <text evidence="2 7">Belongs to the UPF0056 (MarC) family.</text>
</comment>
<comment type="subcellular location">
    <subcellularLocation>
        <location evidence="1 7">Cell membrane</location>
        <topology evidence="1 7">Multi-pass membrane protein</topology>
    </subcellularLocation>
</comment>
<proteinExistence type="inferred from homology"/>
<protein>
    <recommendedName>
        <fullName evidence="7">UPF0056 membrane protein</fullName>
    </recommendedName>
</protein>
<keyword evidence="9" id="KW-1185">Reference proteome</keyword>
<feature type="transmembrane region" description="Helical" evidence="7">
    <location>
        <begin position="46"/>
        <end position="65"/>
    </location>
</feature>
<evidence type="ECO:0000256" key="3">
    <source>
        <dbReference type="ARBA" id="ARBA00022475"/>
    </source>
</evidence>
<feature type="transmembrane region" description="Helical" evidence="7">
    <location>
        <begin position="115"/>
        <end position="137"/>
    </location>
</feature>
<dbReference type="RefSeq" id="WP_158353366.1">
    <property type="nucleotide sequence ID" value="NZ_CP034852.1"/>
</dbReference>
<dbReference type="GO" id="GO:0005886">
    <property type="term" value="C:plasma membrane"/>
    <property type="evidence" value="ECO:0007669"/>
    <property type="project" value="UniProtKB-SubCell"/>
</dbReference>
<name>A0A4D6YJN8_9GAMM</name>
<dbReference type="NCBIfam" id="NF008320">
    <property type="entry name" value="PRK11111.1"/>
    <property type="match status" value="1"/>
</dbReference>
<dbReference type="NCBIfam" id="TIGR00427">
    <property type="entry name" value="NAAT family transporter"/>
    <property type="match status" value="1"/>
</dbReference>
<dbReference type="Pfam" id="PF01914">
    <property type="entry name" value="MarC"/>
    <property type="match status" value="1"/>
</dbReference>
<dbReference type="EMBL" id="CP034852">
    <property type="protein sequence ID" value="QCI26741.1"/>
    <property type="molecule type" value="Genomic_DNA"/>
</dbReference>